<comment type="caution">
    <text evidence="2">The sequence shown here is derived from an EMBL/GenBank/DDBJ whole genome shotgun (WGS) entry which is preliminary data.</text>
</comment>
<evidence type="ECO:0008006" key="3">
    <source>
        <dbReference type="Google" id="ProtNLM"/>
    </source>
</evidence>
<evidence type="ECO:0000313" key="2">
    <source>
        <dbReference type="EMBL" id="KKK93754.1"/>
    </source>
</evidence>
<gene>
    <name evidence="2" type="ORF">LCGC14_2689690</name>
</gene>
<organism evidence="2">
    <name type="scientific">marine sediment metagenome</name>
    <dbReference type="NCBI Taxonomy" id="412755"/>
    <lineage>
        <taxon>unclassified sequences</taxon>
        <taxon>metagenomes</taxon>
        <taxon>ecological metagenomes</taxon>
    </lineage>
</organism>
<sequence length="256" mass="29975">MTNLFNLVDSGLVAEQKERAKDGYMKKNHYVRDFTLIDDDGIHGRCLRQNFYEWFNFDKTNMQTKSLYMFKSGFMLEDLIGDMLKKYHTDTWSVEMGRVVMIQPEGLTHPIKGKMDFVLRKFNPETGFLDSDDPWTAIVELKTSHGRGISNRKFGRRYTGPLYEHLMQGSFYYQHCDTTPKLYLDKVEEELTTLNDSSDTSEKQEKRVRHLTQELSRQPFVKPDELIIAYLSREDFNRLQFSTCGDLETSRGKAPS</sequence>
<feature type="coiled-coil region" evidence="1">
    <location>
        <begin position="184"/>
        <end position="214"/>
    </location>
</feature>
<dbReference type="EMBL" id="LAZR01047637">
    <property type="protein sequence ID" value="KKK93754.1"/>
    <property type="molecule type" value="Genomic_DNA"/>
</dbReference>
<reference evidence="2" key="1">
    <citation type="journal article" date="2015" name="Nature">
        <title>Complex archaea that bridge the gap between prokaryotes and eukaryotes.</title>
        <authorList>
            <person name="Spang A."/>
            <person name="Saw J.H."/>
            <person name="Jorgensen S.L."/>
            <person name="Zaremba-Niedzwiedzka K."/>
            <person name="Martijn J."/>
            <person name="Lind A.E."/>
            <person name="van Eijk R."/>
            <person name="Schleper C."/>
            <person name="Guy L."/>
            <person name="Ettema T.J."/>
        </authorList>
    </citation>
    <scope>NUCLEOTIDE SEQUENCE</scope>
</reference>
<protein>
    <recommendedName>
        <fullName evidence="3">PD-(D/E)XK endonuclease-like domain-containing protein</fullName>
    </recommendedName>
</protein>
<keyword evidence="1" id="KW-0175">Coiled coil</keyword>
<proteinExistence type="predicted"/>
<name>A0A0F9BTI6_9ZZZZ</name>
<feature type="non-terminal residue" evidence="2">
    <location>
        <position position="256"/>
    </location>
</feature>
<accession>A0A0F9BTI6</accession>
<dbReference type="InterPro" id="IPR011604">
    <property type="entry name" value="PDDEXK-like_dom_sf"/>
</dbReference>
<evidence type="ECO:0000256" key="1">
    <source>
        <dbReference type="SAM" id="Coils"/>
    </source>
</evidence>
<dbReference type="Gene3D" id="3.90.320.10">
    <property type="match status" value="1"/>
</dbReference>
<dbReference type="AlphaFoldDB" id="A0A0F9BTI6"/>